<dbReference type="EMBL" id="VNIM01000095">
    <property type="protein sequence ID" value="TVV71167.1"/>
    <property type="molecule type" value="Genomic_DNA"/>
</dbReference>
<keyword evidence="3" id="KW-1185">Reference proteome</keyword>
<dbReference type="AlphaFoldDB" id="A0A558QVS6"/>
<keyword evidence="1" id="KW-0472">Membrane</keyword>
<evidence type="ECO:0000313" key="3">
    <source>
        <dbReference type="Proteomes" id="UP000318681"/>
    </source>
</evidence>
<gene>
    <name evidence="2" type="ORF">FOY91_17360</name>
</gene>
<keyword evidence="1" id="KW-1133">Transmembrane helix</keyword>
<feature type="non-terminal residue" evidence="2">
    <location>
        <position position="122"/>
    </location>
</feature>
<evidence type="ECO:0000256" key="1">
    <source>
        <dbReference type="SAM" id="Phobius"/>
    </source>
</evidence>
<dbReference type="Proteomes" id="UP000318681">
    <property type="component" value="Unassembled WGS sequence"/>
</dbReference>
<reference evidence="2 3" key="1">
    <citation type="submission" date="2019-07" db="EMBL/GenBank/DDBJ databases">
        <title>Sphingomonas solaris sp. nov., isolated from a solar panel from Boston, Massachusetts.</title>
        <authorList>
            <person name="Tanner K."/>
            <person name="Pascual J."/>
            <person name="Mancuso C."/>
            <person name="Pereto J."/>
            <person name="Khalil A."/>
            <person name="Vilanova C."/>
        </authorList>
    </citation>
    <scope>NUCLEOTIDE SEQUENCE [LARGE SCALE GENOMIC DNA]</scope>
    <source>
        <strain evidence="2 3">R4DWN</strain>
    </source>
</reference>
<name>A0A558QVS6_9SPHN</name>
<keyword evidence="1" id="KW-0812">Transmembrane</keyword>
<accession>A0A558QVS6</accession>
<organism evidence="2 3">
    <name type="scientific">Alterirhizorhabdus solaris</name>
    <dbReference type="NCBI Taxonomy" id="2529389"/>
    <lineage>
        <taxon>Bacteria</taxon>
        <taxon>Pseudomonadati</taxon>
        <taxon>Pseudomonadota</taxon>
        <taxon>Alphaproteobacteria</taxon>
        <taxon>Sphingomonadales</taxon>
        <taxon>Rhizorhabdaceae</taxon>
        <taxon>Alterirhizorhabdus</taxon>
    </lineage>
</organism>
<feature type="transmembrane region" description="Helical" evidence="1">
    <location>
        <begin position="21"/>
        <end position="47"/>
    </location>
</feature>
<evidence type="ECO:0000313" key="2">
    <source>
        <dbReference type="EMBL" id="TVV71167.1"/>
    </source>
</evidence>
<proteinExistence type="predicted"/>
<protein>
    <submittedName>
        <fullName evidence="2">Uncharacterized protein</fullName>
    </submittedName>
</protein>
<sequence length="122" mass="13172">MSLSASRRVWRAALVIARRDYVASVWSRTFLLFLIGPLLPIAAGLFFGSVGTSVDRQATHPRVAVIATPEEARLIGAAWHALRPRLGSDALPDLMMRPPAADAVAQTRALLTRGGGRAHHQV</sequence>
<comment type="caution">
    <text evidence="2">The sequence shown here is derived from an EMBL/GenBank/DDBJ whole genome shotgun (WGS) entry which is preliminary data.</text>
</comment>